<evidence type="ECO:0000256" key="10">
    <source>
        <dbReference type="ARBA" id="ARBA00022917"/>
    </source>
</evidence>
<dbReference type="GO" id="GO:0005525">
    <property type="term" value="F:GTP binding"/>
    <property type="evidence" value="ECO:0007669"/>
    <property type="project" value="UniProtKB-KW"/>
</dbReference>
<sequence length="898" mass="99974">MSSRTPPAGSRAAAGAGGGRRKQAVASGAKPAPRQHVRMIQEQLARAREEGRRAEERRREEEARRAEEERRAREEAERRAEEERRARQERRRKRQEEARKRAEREEKRRMEDARRRLGIAVPDASSGDGTHRRSVYESRKSKSQPKHHMSVQSEVNLGETHVIEKQLEGMERNASLEDTDGVDVDALELGEEQITIPSSEDSSGIDEDDAWDNRSFDEFDALLPGKSPSFGEEEDDQTEEKHVSSAAPIANSMSLSEDIGEDVISILQDDGASNGVDRELRAPICCILGHVDAGKTKLLDCIRQSNVQGGEAGGITQQIGATYLPVENIRERTSLKAEATIKVPGLLVIDTPGHQSFSNMRLRGSSLCDIAVVVVDITRGLEKQTIESIDLLKHRNVRFIVALNKVDRLYGWKTCPHAPIAKALKNQSEDVQSEFKWRVTEVVTQLKESGFNAALYYENKKMKEVVNIVPTSAVSAEGIPDLLLLLVRWVPEIMMERLTYVNNMECTVLEVNEDKDFGTTIDVVLINGALHKGDRIVVCTKQGPVTTNIRYLLTPYPMKELKAKGVYKHHEELKAAQGVKIAVRGLRHAIAGTALIVVKPGDDLERAEAAAVQEISNANSLINEDERGESDDGTAIQEISRIKTCKEGVYVQASSLGTLEAIIEHLKTLSLDIPVGGCNLGPVHKQDVMKATAMLKRKEEYAAILAFDVKVMPEASDLAAESGVKIFMAQTLYKLVDSFTDHIKKLKEEKKKQYAAEAVFPCTLKVLPNHVYHKKDPIVCDVEVLEGVVKVGTPICVSVPSKDRDADVVHSLGRISSMETSNGTPIDSAKKGVVSIKIIGENPQERSRLYGRHFNADNKLLSQISRKSIDVLNEYYRDEMTVENWQLIRRLKKQFGIH</sequence>
<evidence type="ECO:0000256" key="11">
    <source>
        <dbReference type="ARBA" id="ARBA00023134"/>
    </source>
</evidence>
<dbReference type="Pfam" id="PF14578">
    <property type="entry name" value="GTP_EFTU_D4"/>
    <property type="match status" value="1"/>
</dbReference>
<keyword evidence="5" id="KW-0963">Cytoplasm</keyword>
<dbReference type="InterPro" id="IPR029459">
    <property type="entry name" value="EFTU-type"/>
</dbReference>
<dbReference type="PANTHER" id="PTHR43381">
    <property type="entry name" value="TRANSLATION INITIATION FACTOR IF-2-RELATED"/>
    <property type="match status" value="1"/>
</dbReference>
<dbReference type="SUPFAM" id="SSF52540">
    <property type="entry name" value="P-loop containing nucleoside triphosphate hydrolases"/>
    <property type="match status" value="1"/>
</dbReference>
<evidence type="ECO:0000256" key="12">
    <source>
        <dbReference type="ARBA" id="ARBA00032478"/>
    </source>
</evidence>
<dbReference type="Pfam" id="PF00009">
    <property type="entry name" value="GTP_EFTU"/>
    <property type="match status" value="1"/>
</dbReference>
<comment type="similarity">
    <text evidence="2">Belongs to the TRAFAC class translation factor GTPase superfamily. Classic translation factor GTPase family. IF-2 subfamily.</text>
</comment>
<dbReference type="Pfam" id="PF11987">
    <property type="entry name" value="IF-2"/>
    <property type="match status" value="1"/>
</dbReference>
<dbReference type="GO" id="GO:0005739">
    <property type="term" value="C:mitochondrion"/>
    <property type="evidence" value="ECO:0007669"/>
    <property type="project" value="TreeGrafter"/>
</dbReference>
<dbReference type="PRINTS" id="PR00315">
    <property type="entry name" value="ELONGATNFCT"/>
</dbReference>
<evidence type="ECO:0000256" key="5">
    <source>
        <dbReference type="ARBA" id="ARBA00022490"/>
    </source>
</evidence>
<evidence type="ECO:0000256" key="3">
    <source>
        <dbReference type="ARBA" id="ARBA00011986"/>
    </source>
</evidence>
<dbReference type="AlphaFoldDB" id="A0A2T7EHC9"/>
<evidence type="ECO:0000256" key="8">
    <source>
        <dbReference type="ARBA" id="ARBA00022741"/>
    </source>
</evidence>
<dbReference type="SUPFAM" id="SSF50447">
    <property type="entry name" value="Translation proteins"/>
    <property type="match status" value="1"/>
</dbReference>
<dbReference type="OrthoDB" id="4928at2759"/>
<organism evidence="15 16">
    <name type="scientific">Panicum hallii var. hallii</name>
    <dbReference type="NCBI Taxonomy" id="1504633"/>
    <lineage>
        <taxon>Eukaryota</taxon>
        <taxon>Viridiplantae</taxon>
        <taxon>Streptophyta</taxon>
        <taxon>Embryophyta</taxon>
        <taxon>Tracheophyta</taxon>
        <taxon>Spermatophyta</taxon>
        <taxon>Magnoliopsida</taxon>
        <taxon>Liliopsida</taxon>
        <taxon>Poales</taxon>
        <taxon>Poaceae</taxon>
        <taxon>PACMAD clade</taxon>
        <taxon>Panicoideae</taxon>
        <taxon>Panicodae</taxon>
        <taxon>Paniceae</taxon>
        <taxon>Panicinae</taxon>
        <taxon>Panicum</taxon>
        <taxon>Panicum sect. Panicum</taxon>
    </lineage>
</organism>
<keyword evidence="10" id="KW-0648">Protein biosynthesis</keyword>
<dbReference type="Gramene" id="PUZ67225">
    <property type="protein sequence ID" value="PUZ67225"/>
    <property type="gene ID" value="GQ55_3G417500"/>
</dbReference>
<feature type="compositionally biased region" description="Basic and acidic residues" evidence="13">
    <location>
        <begin position="45"/>
        <end position="86"/>
    </location>
</feature>
<feature type="region of interest" description="Disordered" evidence="13">
    <location>
        <begin position="1"/>
        <end position="180"/>
    </location>
</feature>
<dbReference type="Proteomes" id="UP000244336">
    <property type="component" value="Chromosome 3"/>
</dbReference>
<evidence type="ECO:0000256" key="6">
    <source>
        <dbReference type="ARBA" id="ARBA00022540"/>
    </source>
</evidence>
<dbReference type="FunFam" id="3.40.50.10050:FF:000002">
    <property type="entry name" value="Eukaryotic translation initiation factor 5B"/>
    <property type="match status" value="1"/>
</dbReference>
<keyword evidence="6" id="KW-0396">Initiation factor</keyword>
<dbReference type="SUPFAM" id="SSF52156">
    <property type="entry name" value="Initiation factor IF2/eIF5b, domain 3"/>
    <property type="match status" value="1"/>
</dbReference>
<dbReference type="Gene3D" id="2.40.30.10">
    <property type="entry name" value="Translation factors"/>
    <property type="match status" value="2"/>
</dbReference>
<evidence type="ECO:0000313" key="16">
    <source>
        <dbReference type="Proteomes" id="UP000244336"/>
    </source>
</evidence>
<dbReference type="Gene3D" id="3.40.50.300">
    <property type="entry name" value="P-loop containing nucleotide triphosphate hydrolases"/>
    <property type="match status" value="1"/>
</dbReference>
<dbReference type="InterPro" id="IPR015760">
    <property type="entry name" value="TIF_IF2"/>
</dbReference>
<protein>
    <recommendedName>
        <fullName evidence="4">Eukaryotic translation initiation factor 5B</fullName>
        <ecNumber evidence="3">3.6.5.3</ecNumber>
    </recommendedName>
    <alternativeName>
        <fullName evidence="12">Translation initiation factor IF-2</fullName>
    </alternativeName>
</protein>
<dbReference type="PANTHER" id="PTHR43381:SF10">
    <property type="entry name" value="TR-TYPE G DOMAIN-CONTAINING PROTEIN"/>
    <property type="match status" value="1"/>
</dbReference>
<feature type="compositionally biased region" description="Basic and acidic residues" evidence="13">
    <location>
        <begin position="94"/>
        <end position="115"/>
    </location>
</feature>
<dbReference type="NCBIfam" id="NF003078">
    <property type="entry name" value="PRK04004.1"/>
    <property type="match status" value="1"/>
</dbReference>
<dbReference type="FunFam" id="2.40.30.10:FF:000013">
    <property type="entry name" value="eukaryotic translation initiation factor 5B"/>
    <property type="match status" value="1"/>
</dbReference>
<keyword evidence="9" id="KW-0378">Hydrolase</keyword>
<dbReference type="PROSITE" id="PS51722">
    <property type="entry name" value="G_TR_2"/>
    <property type="match status" value="1"/>
</dbReference>
<dbReference type="InterPro" id="IPR027417">
    <property type="entry name" value="P-loop_NTPase"/>
</dbReference>
<reference evidence="15 16" key="1">
    <citation type="submission" date="2018-04" db="EMBL/GenBank/DDBJ databases">
        <title>WGS assembly of Panicum hallii var. hallii HAL2.</title>
        <authorList>
            <person name="Lovell J."/>
            <person name="Jenkins J."/>
            <person name="Lowry D."/>
            <person name="Mamidi S."/>
            <person name="Sreedasyam A."/>
            <person name="Weng X."/>
            <person name="Barry K."/>
            <person name="Bonette J."/>
            <person name="Campitelli B."/>
            <person name="Daum C."/>
            <person name="Gordon S."/>
            <person name="Gould B."/>
            <person name="Lipzen A."/>
            <person name="MacQueen A."/>
            <person name="Palacio-Mejia J."/>
            <person name="Plott C."/>
            <person name="Shakirov E."/>
            <person name="Shu S."/>
            <person name="Yoshinaga Y."/>
            <person name="Zane M."/>
            <person name="Rokhsar D."/>
            <person name="Grimwood J."/>
            <person name="Schmutz J."/>
            <person name="Juenger T."/>
        </authorList>
    </citation>
    <scope>NUCLEOTIDE SEQUENCE [LARGE SCALE GENOMIC DNA]</scope>
    <source>
        <strain evidence="16">cv. HAL2</strain>
    </source>
</reference>
<feature type="region of interest" description="Disordered" evidence="13">
    <location>
        <begin position="192"/>
        <end position="211"/>
    </location>
</feature>
<dbReference type="CDD" id="cd03703">
    <property type="entry name" value="aeIF5B_II"/>
    <property type="match status" value="1"/>
</dbReference>
<dbReference type="InterPro" id="IPR009000">
    <property type="entry name" value="Transl_B-barrel_sf"/>
</dbReference>
<dbReference type="GO" id="GO:0046872">
    <property type="term" value="F:metal ion binding"/>
    <property type="evidence" value="ECO:0007669"/>
    <property type="project" value="UniProtKB-KW"/>
</dbReference>
<dbReference type="FunFam" id="3.40.50.300:FF:000112">
    <property type="entry name" value="Eukaryotic translation initiation factor 5B"/>
    <property type="match status" value="1"/>
</dbReference>
<dbReference type="InterPro" id="IPR023115">
    <property type="entry name" value="TIF_IF2_dom3"/>
</dbReference>
<dbReference type="Gene3D" id="3.40.50.10050">
    <property type="entry name" value="Translation initiation factor IF- 2, domain 3"/>
    <property type="match status" value="1"/>
</dbReference>
<evidence type="ECO:0000256" key="2">
    <source>
        <dbReference type="ARBA" id="ARBA00007733"/>
    </source>
</evidence>
<comment type="subcellular location">
    <subcellularLocation>
        <location evidence="1">Cytoplasm</location>
    </subcellularLocation>
</comment>
<evidence type="ECO:0000256" key="7">
    <source>
        <dbReference type="ARBA" id="ARBA00022723"/>
    </source>
</evidence>
<keyword evidence="7" id="KW-0479">Metal-binding</keyword>
<keyword evidence="11" id="KW-0342">GTP-binding</keyword>
<dbReference type="InterPro" id="IPR005225">
    <property type="entry name" value="Small_GTP-bd"/>
</dbReference>
<evidence type="ECO:0000259" key="14">
    <source>
        <dbReference type="PROSITE" id="PS51722"/>
    </source>
</evidence>
<dbReference type="CDD" id="cd01887">
    <property type="entry name" value="IF2_eIF5B"/>
    <property type="match status" value="1"/>
</dbReference>
<feature type="domain" description="Tr-type G" evidence="14">
    <location>
        <begin position="280"/>
        <end position="499"/>
    </location>
</feature>
<dbReference type="EMBL" id="CM009751">
    <property type="protein sequence ID" value="PUZ67225.1"/>
    <property type="molecule type" value="Genomic_DNA"/>
</dbReference>
<accession>A0A2T7EHC9</accession>
<evidence type="ECO:0000313" key="15">
    <source>
        <dbReference type="EMBL" id="PUZ67225.1"/>
    </source>
</evidence>
<evidence type="ECO:0000256" key="4">
    <source>
        <dbReference type="ARBA" id="ARBA00013824"/>
    </source>
</evidence>
<feature type="compositionally biased region" description="Basic and acidic residues" evidence="13">
    <location>
        <begin position="129"/>
        <end position="140"/>
    </location>
</feature>
<dbReference type="InterPro" id="IPR000795">
    <property type="entry name" value="T_Tr_GTP-bd_dom"/>
</dbReference>
<proteinExistence type="inferred from homology"/>
<name>A0A2T7EHC9_9POAL</name>
<dbReference type="EC" id="3.6.5.3" evidence="3"/>
<evidence type="ECO:0000256" key="9">
    <source>
        <dbReference type="ARBA" id="ARBA00022801"/>
    </source>
</evidence>
<dbReference type="InterPro" id="IPR036925">
    <property type="entry name" value="TIF_IF2_dom3_sf"/>
</dbReference>
<keyword evidence="8" id="KW-0547">Nucleotide-binding</keyword>
<keyword evidence="16" id="KW-1185">Reference proteome</keyword>
<evidence type="ECO:0000256" key="1">
    <source>
        <dbReference type="ARBA" id="ARBA00004496"/>
    </source>
</evidence>
<feature type="region of interest" description="Disordered" evidence="13">
    <location>
        <begin position="222"/>
        <end position="250"/>
    </location>
</feature>
<dbReference type="NCBIfam" id="TIGR00231">
    <property type="entry name" value="small_GTP"/>
    <property type="match status" value="1"/>
</dbReference>
<dbReference type="GO" id="GO:0003924">
    <property type="term" value="F:GTPase activity"/>
    <property type="evidence" value="ECO:0007669"/>
    <property type="project" value="InterPro"/>
</dbReference>
<dbReference type="STRING" id="1504633.A0A2T7EHC9"/>
<dbReference type="GO" id="GO:0003743">
    <property type="term" value="F:translation initiation factor activity"/>
    <property type="evidence" value="ECO:0007669"/>
    <property type="project" value="UniProtKB-KW"/>
</dbReference>
<gene>
    <name evidence="15" type="ORF">GQ55_3G417500</name>
</gene>
<feature type="compositionally biased region" description="Basic and acidic residues" evidence="13">
    <location>
        <begin position="161"/>
        <end position="175"/>
    </location>
</feature>
<evidence type="ECO:0000256" key="13">
    <source>
        <dbReference type="SAM" id="MobiDB-lite"/>
    </source>
</evidence>